<dbReference type="EMBL" id="ACBZ01000043">
    <property type="protein sequence ID" value="EEG50100.1"/>
    <property type="molecule type" value="Genomic_DNA"/>
</dbReference>
<sequence length="47" mass="5923">MHINFLNFILRFLLVIIKIFVYYTKMLSVFVIFIYRRFWILRFVMSG</sequence>
<evidence type="ECO:0000313" key="2">
    <source>
        <dbReference type="EMBL" id="EEG50100.1"/>
    </source>
</evidence>
<comment type="caution">
    <text evidence="2">The sequence shown here is derived from an EMBL/GenBank/DDBJ whole genome shotgun (WGS) entry which is preliminary data.</text>
</comment>
<accession>C0CJJ1</accession>
<reference evidence="2 3" key="1">
    <citation type="submission" date="2009-01" db="EMBL/GenBank/DDBJ databases">
        <authorList>
            <person name="Fulton L."/>
            <person name="Clifton S."/>
            <person name="Fulton B."/>
            <person name="Xu J."/>
            <person name="Minx P."/>
            <person name="Pepin K.H."/>
            <person name="Johnson M."/>
            <person name="Bhonagiri V."/>
            <person name="Nash W.E."/>
            <person name="Mardis E.R."/>
            <person name="Wilson R.K."/>
        </authorList>
    </citation>
    <scope>NUCLEOTIDE SEQUENCE [LARGE SCALE GENOMIC DNA]</scope>
    <source>
        <strain evidence="3">DSM 10507 / JCM 14656 / S5a33</strain>
    </source>
</reference>
<protein>
    <submittedName>
        <fullName evidence="2">Uncharacterized protein</fullName>
    </submittedName>
</protein>
<gene>
    <name evidence="2" type="ORF">RUMHYD_00988</name>
</gene>
<dbReference type="Proteomes" id="UP000003100">
    <property type="component" value="Unassembled WGS sequence"/>
</dbReference>
<reference evidence="2 3" key="2">
    <citation type="submission" date="2009-02" db="EMBL/GenBank/DDBJ databases">
        <title>Draft genome sequence of Blautia hydrogenotrophica DSM 10507 (Ruminococcus hydrogenotrophicus DSM 10507).</title>
        <authorList>
            <person name="Sudarsanam P."/>
            <person name="Ley R."/>
            <person name="Guruge J."/>
            <person name="Turnbaugh P.J."/>
            <person name="Mahowald M."/>
            <person name="Liep D."/>
            <person name="Gordon J."/>
        </authorList>
    </citation>
    <scope>NUCLEOTIDE SEQUENCE [LARGE SCALE GENOMIC DNA]</scope>
    <source>
        <strain evidence="3">DSM 10507 / JCM 14656 / S5a33</strain>
    </source>
</reference>
<dbReference type="AlphaFoldDB" id="C0CJJ1"/>
<keyword evidence="1" id="KW-1133">Transmembrane helix</keyword>
<dbReference type="HOGENOM" id="CLU_3165183_0_0_9"/>
<evidence type="ECO:0000313" key="3">
    <source>
        <dbReference type="Proteomes" id="UP000003100"/>
    </source>
</evidence>
<name>C0CJJ1_BLAHS</name>
<keyword evidence="1" id="KW-0472">Membrane</keyword>
<keyword evidence="3" id="KW-1185">Reference proteome</keyword>
<feature type="transmembrane region" description="Helical" evidence="1">
    <location>
        <begin position="12"/>
        <end position="35"/>
    </location>
</feature>
<keyword evidence="1" id="KW-0812">Transmembrane</keyword>
<proteinExistence type="predicted"/>
<evidence type="ECO:0000256" key="1">
    <source>
        <dbReference type="SAM" id="Phobius"/>
    </source>
</evidence>
<organism evidence="2 3">
    <name type="scientific">Blautia hydrogenotrophica (strain DSM 10507 / JCM 14656 / S5a33)</name>
    <name type="common">Ruminococcus hydrogenotrophicus</name>
    <dbReference type="NCBI Taxonomy" id="476272"/>
    <lineage>
        <taxon>Bacteria</taxon>
        <taxon>Bacillati</taxon>
        <taxon>Bacillota</taxon>
        <taxon>Clostridia</taxon>
        <taxon>Lachnospirales</taxon>
        <taxon>Lachnospiraceae</taxon>
        <taxon>Blautia</taxon>
    </lineage>
</organism>